<keyword evidence="14" id="KW-1185">Reference proteome</keyword>
<evidence type="ECO:0000313" key="14">
    <source>
        <dbReference type="Proteomes" id="UP000240883"/>
    </source>
</evidence>
<accession>A0A2T2PBL1</accession>
<proteinExistence type="inferred from homology"/>
<dbReference type="PANTHER" id="PTHR11474">
    <property type="entry name" value="TYROSINASE FAMILY MEMBER"/>
    <property type="match status" value="1"/>
</dbReference>
<evidence type="ECO:0000256" key="6">
    <source>
        <dbReference type="ARBA" id="ARBA00023008"/>
    </source>
</evidence>
<comment type="cofactor">
    <cofactor evidence="1">
        <name>Cu(2+)</name>
        <dbReference type="ChEBI" id="CHEBI:29036"/>
    </cofactor>
</comment>
<dbReference type="SUPFAM" id="SSF48056">
    <property type="entry name" value="Di-copper centre-containing domain"/>
    <property type="match status" value="1"/>
</dbReference>
<dbReference type="PRINTS" id="PR00092">
    <property type="entry name" value="TYROSINASE"/>
</dbReference>
<dbReference type="EMBL" id="KZ678128">
    <property type="protein sequence ID" value="PSN75024.1"/>
    <property type="molecule type" value="Genomic_DNA"/>
</dbReference>
<feature type="region of interest" description="Disordered" evidence="11">
    <location>
        <begin position="460"/>
        <end position="498"/>
    </location>
</feature>
<dbReference type="PANTHER" id="PTHR11474:SF76">
    <property type="entry name" value="SHKT DOMAIN-CONTAINING PROTEIN"/>
    <property type="match status" value="1"/>
</dbReference>
<evidence type="ECO:0000256" key="7">
    <source>
        <dbReference type="ARBA" id="ARBA00023033"/>
    </source>
</evidence>
<organism evidence="13 14">
    <name type="scientific">Corynespora cassiicola Philippines</name>
    <dbReference type="NCBI Taxonomy" id="1448308"/>
    <lineage>
        <taxon>Eukaryota</taxon>
        <taxon>Fungi</taxon>
        <taxon>Dikarya</taxon>
        <taxon>Ascomycota</taxon>
        <taxon>Pezizomycotina</taxon>
        <taxon>Dothideomycetes</taxon>
        <taxon>Pleosporomycetidae</taxon>
        <taxon>Pleosporales</taxon>
        <taxon>Corynesporascaceae</taxon>
        <taxon>Corynespora</taxon>
    </lineage>
</organism>
<evidence type="ECO:0000256" key="9">
    <source>
        <dbReference type="ARBA" id="ARBA00048233"/>
    </source>
</evidence>
<evidence type="ECO:0000256" key="11">
    <source>
        <dbReference type="SAM" id="MobiDB-lite"/>
    </source>
</evidence>
<keyword evidence="6" id="KW-0186">Copper</keyword>
<keyword evidence="7" id="KW-0503">Monooxygenase</keyword>
<evidence type="ECO:0000256" key="8">
    <source>
        <dbReference type="ARBA" id="ARBA00023101"/>
    </source>
</evidence>
<dbReference type="STRING" id="1448308.A0A2T2PBL1"/>
<evidence type="ECO:0000256" key="1">
    <source>
        <dbReference type="ARBA" id="ARBA00001973"/>
    </source>
</evidence>
<evidence type="ECO:0000256" key="2">
    <source>
        <dbReference type="ARBA" id="ARBA00009928"/>
    </source>
</evidence>
<dbReference type="GO" id="GO:0042438">
    <property type="term" value="P:melanin biosynthetic process"/>
    <property type="evidence" value="ECO:0007669"/>
    <property type="project" value="UniProtKB-KW"/>
</dbReference>
<dbReference type="AlphaFoldDB" id="A0A2T2PBL1"/>
<gene>
    <name evidence="13" type="ORF">BS50DRAFT_30940</name>
</gene>
<name>A0A2T2PBL1_CORCC</name>
<dbReference type="Pfam" id="PF00264">
    <property type="entry name" value="Tyrosinase"/>
    <property type="match status" value="1"/>
</dbReference>
<dbReference type="PROSITE" id="PS00498">
    <property type="entry name" value="TYROSINASE_2"/>
    <property type="match status" value="1"/>
</dbReference>
<dbReference type="Proteomes" id="UP000240883">
    <property type="component" value="Unassembled WGS sequence"/>
</dbReference>
<comment type="catalytic activity">
    <reaction evidence="9">
        <text>2 L-dopa + O2 = 2 L-dopaquinone + 2 H2O</text>
        <dbReference type="Rhea" id="RHEA:34287"/>
        <dbReference type="ChEBI" id="CHEBI:15377"/>
        <dbReference type="ChEBI" id="CHEBI:15379"/>
        <dbReference type="ChEBI" id="CHEBI:57504"/>
        <dbReference type="ChEBI" id="CHEBI:57924"/>
        <dbReference type="EC" id="1.14.18.1"/>
    </reaction>
</comment>
<evidence type="ECO:0000256" key="5">
    <source>
        <dbReference type="ARBA" id="ARBA00023002"/>
    </source>
</evidence>
<reference evidence="13 14" key="1">
    <citation type="journal article" date="2018" name="Front. Microbiol.">
        <title>Genome-Wide Analysis of Corynespora cassiicola Leaf Fall Disease Putative Effectors.</title>
        <authorList>
            <person name="Lopez D."/>
            <person name="Ribeiro S."/>
            <person name="Label P."/>
            <person name="Fumanal B."/>
            <person name="Venisse J.S."/>
            <person name="Kohler A."/>
            <person name="de Oliveira R.R."/>
            <person name="Labutti K."/>
            <person name="Lipzen A."/>
            <person name="Lail K."/>
            <person name="Bauer D."/>
            <person name="Ohm R.A."/>
            <person name="Barry K.W."/>
            <person name="Spatafora J."/>
            <person name="Grigoriev I.V."/>
            <person name="Martin F.M."/>
            <person name="Pujade-Renaud V."/>
        </authorList>
    </citation>
    <scope>NUCLEOTIDE SEQUENCE [LARGE SCALE GENOMIC DNA]</scope>
    <source>
        <strain evidence="13 14">Philippines</strain>
    </source>
</reference>
<keyword evidence="8" id="KW-0470">Melanin biosynthesis</keyword>
<feature type="compositionally biased region" description="Polar residues" evidence="11">
    <location>
        <begin position="473"/>
        <end position="487"/>
    </location>
</feature>
<dbReference type="InterPro" id="IPR041640">
    <property type="entry name" value="Tyrosinase_C"/>
</dbReference>
<keyword evidence="5" id="KW-0560">Oxidoreductase</keyword>
<dbReference type="InterPro" id="IPR008922">
    <property type="entry name" value="Di-copper_centre_dom_sf"/>
</dbReference>
<feature type="region of interest" description="Disordered" evidence="11">
    <location>
        <begin position="1"/>
        <end position="21"/>
    </location>
</feature>
<evidence type="ECO:0000259" key="12">
    <source>
        <dbReference type="PROSITE" id="PS00498"/>
    </source>
</evidence>
<feature type="compositionally biased region" description="Low complexity" evidence="11">
    <location>
        <begin position="488"/>
        <end position="498"/>
    </location>
</feature>
<evidence type="ECO:0000256" key="4">
    <source>
        <dbReference type="ARBA" id="ARBA00022723"/>
    </source>
</evidence>
<comment type="catalytic activity">
    <reaction evidence="10">
        <text>L-tyrosine + O2 = L-dopaquinone + H2O</text>
        <dbReference type="Rhea" id="RHEA:18117"/>
        <dbReference type="ChEBI" id="CHEBI:15377"/>
        <dbReference type="ChEBI" id="CHEBI:15379"/>
        <dbReference type="ChEBI" id="CHEBI:57924"/>
        <dbReference type="ChEBI" id="CHEBI:58315"/>
        <dbReference type="EC" id="1.14.18.1"/>
    </reaction>
</comment>
<dbReference type="Gene3D" id="2.60.310.20">
    <property type="match status" value="1"/>
</dbReference>
<feature type="domain" description="Tyrosinase copper-binding" evidence="12">
    <location>
        <begin position="292"/>
        <end position="303"/>
    </location>
</feature>
<comment type="similarity">
    <text evidence="2">Belongs to the tyrosinase family.</text>
</comment>
<dbReference type="EC" id="1.14.18.1" evidence="3"/>
<dbReference type="Gene3D" id="1.10.1280.10">
    <property type="entry name" value="Di-copper center containing domain from catechol oxidase"/>
    <property type="match status" value="1"/>
</dbReference>
<protein>
    <recommendedName>
        <fullName evidence="3">tyrosinase</fullName>
        <ecNumber evidence="3">1.14.18.1</ecNumber>
    </recommendedName>
</protein>
<evidence type="ECO:0000256" key="3">
    <source>
        <dbReference type="ARBA" id="ARBA00011906"/>
    </source>
</evidence>
<evidence type="ECO:0000313" key="13">
    <source>
        <dbReference type="EMBL" id="PSN75024.1"/>
    </source>
</evidence>
<keyword evidence="4" id="KW-0479">Metal-binding</keyword>
<dbReference type="Pfam" id="PF18132">
    <property type="entry name" value="Tyrosinase_C"/>
    <property type="match status" value="1"/>
</dbReference>
<dbReference type="GO" id="GO:0004503">
    <property type="term" value="F:tyrosinase activity"/>
    <property type="evidence" value="ECO:0007669"/>
    <property type="project" value="UniProtKB-EC"/>
</dbReference>
<dbReference type="InterPro" id="IPR002227">
    <property type="entry name" value="Tyrosinase_Cu-bd"/>
</dbReference>
<evidence type="ECO:0000256" key="10">
    <source>
        <dbReference type="ARBA" id="ARBA00048881"/>
    </source>
</evidence>
<dbReference type="InterPro" id="IPR050316">
    <property type="entry name" value="Tyrosinase/Hemocyanin"/>
</dbReference>
<dbReference type="OrthoDB" id="6132182at2759"/>
<dbReference type="GO" id="GO:0046872">
    <property type="term" value="F:metal ion binding"/>
    <property type="evidence" value="ECO:0007669"/>
    <property type="project" value="UniProtKB-KW"/>
</dbReference>
<sequence length="712" mass="79355">MAKPKITVAGPPTTPGANGSIPIRREVRDLQKNYKDQWNLYLLGLAELQQEPPTEPLSYYSIASIHGEPFVPWNEAEGNENAAFGGYGPSSSVLFLTWHRAYLALYEQALYTAIERIANEYPESMRERYVSAAQNFRTPYWDWATATNPQEDAFPSVFSSKEATIVDVDGSEKQIPNPLHSFRFDDKKIPPELALDSYWNQFPCTIRSPDRKQNNSQHDLINRTITNENAAVRHNVSLILLSYKRYEAFSSNQWLRDDLPGKYGSIEAMHNGIQDRIGQGGHLSSREVASFDPVFWLHHANIDRLWAIWQALNPNQYVTDKLASAREENYFISAGQRISSATELKPFYHSSGTRFLTSSGVHKTTSLGYAYPETQRWVYPSDEVYQAAIRFQITRQYGGNVINNFFETIAPKAPQSTTSTASSNSGKEEKPGLTMSFMKKAMANPMQTAQSFFRRPSAADISTNGENQKEAQTESNQFLQPDYNTPRSSSVSSQQDSDSVLHAAAMAAAGLRPRHSVSGPVVKLAPVAINVPGKYCHLVKERAHLEWVANVRATKYGLDQTFRVWLFLGDFNQDPTTWPTEYNVVGRFTVLGRGGDGPCEKRQVKEEDEDGLAVTGTVPLTSALLQDIVADKLRSLDAGDVVDHLKKNLQWRVTVFDGSEWPVEDVPGLKVGVVSTKVRIADDGVPGYGGIYDRHLSVTEGRPGGLGTGDKV</sequence>